<gene>
    <name evidence="1" type="ORF">METZ01_LOCUS101342</name>
</gene>
<dbReference type="EMBL" id="UINC01010945">
    <property type="protein sequence ID" value="SVA48488.1"/>
    <property type="molecule type" value="Genomic_DNA"/>
</dbReference>
<evidence type="ECO:0000313" key="1">
    <source>
        <dbReference type="EMBL" id="SVA48488.1"/>
    </source>
</evidence>
<proteinExistence type="predicted"/>
<reference evidence="1" key="1">
    <citation type="submission" date="2018-05" db="EMBL/GenBank/DDBJ databases">
        <authorList>
            <person name="Lanie J.A."/>
            <person name="Ng W.-L."/>
            <person name="Kazmierczak K.M."/>
            <person name="Andrzejewski T.M."/>
            <person name="Davidsen T.M."/>
            <person name="Wayne K.J."/>
            <person name="Tettelin H."/>
            <person name="Glass J.I."/>
            <person name="Rusch D."/>
            <person name="Podicherti R."/>
            <person name="Tsui H.-C.T."/>
            <person name="Winkler M.E."/>
        </authorList>
    </citation>
    <scope>NUCLEOTIDE SEQUENCE</scope>
</reference>
<sequence length="43" mass="5015">MHCSHDFRSYRATWTGQGHVNLRMDSLVALLDPDSVYQTQFDD</sequence>
<protein>
    <submittedName>
        <fullName evidence="1">Uncharacterized protein</fullName>
    </submittedName>
</protein>
<accession>A0A381W915</accession>
<dbReference type="AlphaFoldDB" id="A0A381W915"/>
<name>A0A381W915_9ZZZZ</name>
<organism evidence="1">
    <name type="scientific">marine metagenome</name>
    <dbReference type="NCBI Taxonomy" id="408172"/>
    <lineage>
        <taxon>unclassified sequences</taxon>
        <taxon>metagenomes</taxon>
        <taxon>ecological metagenomes</taxon>
    </lineage>
</organism>